<feature type="domain" description="Cobalamin adenosyltransferase-like" evidence="15">
    <location>
        <begin position="26"/>
        <end position="162"/>
    </location>
</feature>
<dbReference type="Proteomes" id="UP000187851">
    <property type="component" value="Chromosome"/>
</dbReference>
<dbReference type="InterPro" id="IPR016030">
    <property type="entry name" value="CblAdoTrfase-like"/>
</dbReference>
<comment type="catalytic activity">
    <reaction evidence="13 14">
        <text>2 cob(II)alamin + reduced [electron-transfer flavoprotein] + 2 ATP = 2 adenosylcob(III)alamin + 2 triphosphate + oxidized [electron-transfer flavoprotein] + 3 H(+)</text>
        <dbReference type="Rhea" id="RHEA:28671"/>
        <dbReference type="Rhea" id="RHEA-COMP:10685"/>
        <dbReference type="Rhea" id="RHEA-COMP:10686"/>
        <dbReference type="ChEBI" id="CHEBI:15378"/>
        <dbReference type="ChEBI" id="CHEBI:16304"/>
        <dbReference type="ChEBI" id="CHEBI:18036"/>
        <dbReference type="ChEBI" id="CHEBI:18408"/>
        <dbReference type="ChEBI" id="CHEBI:30616"/>
        <dbReference type="ChEBI" id="CHEBI:57692"/>
        <dbReference type="ChEBI" id="CHEBI:58307"/>
        <dbReference type="EC" id="2.5.1.17"/>
    </reaction>
</comment>
<evidence type="ECO:0000259" key="15">
    <source>
        <dbReference type="Pfam" id="PF01923"/>
    </source>
</evidence>
<dbReference type="InterPro" id="IPR029499">
    <property type="entry name" value="PduO-typ"/>
</dbReference>
<dbReference type="PANTHER" id="PTHR12213:SF0">
    <property type="entry name" value="CORRINOID ADENOSYLTRANSFERASE MMAB"/>
    <property type="match status" value="1"/>
</dbReference>
<evidence type="ECO:0000256" key="7">
    <source>
        <dbReference type="ARBA" id="ARBA00022741"/>
    </source>
</evidence>
<reference evidence="16 17" key="1">
    <citation type="journal article" date="2017" name="J. Biotechnol.">
        <title>The complete genome sequence of Streptomyces autolyticus CGMCC 0516, the producer of geldanamycin, autolytimycin, reblastatin and elaiophylin.</title>
        <authorList>
            <person name="Yin M."/>
            <person name="Jiang M."/>
            <person name="Ren Z."/>
            <person name="Dong Y."/>
            <person name="Lu T."/>
        </authorList>
    </citation>
    <scope>NUCLEOTIDE SEQUENCE [LARGE SCALE GENOMIC DNA]</scope>
    <source>
        <strain evidence="16 17">CGMCC0516</strain>
    </source>
</reference>
<comment type="catalytic activity">
    <reaction evidence="12 14">
        <text>2 cob(II)yrinate a,c diamide + reduced [electron-transfer flavoprotein] + 2 ATP = 2 adenosylcob(III)yrinate a,c-diamide + 2 triphosphate + oxidized [electron-transfer flavoprotein] + 3 H(+)</text>
        <dbReference type="Rhea" id="RHEA:11528"/>
        <dbReference type="Rhea" id="RHEA-COMP:10685"/>
        <dbReference type="Rhea" id="RHEA-COMP:10686"/>
        <dbReference type="ChEBI" id="CHEBI:15378"/>
        <dbReference type="ChEBI" id="CHEBI:18036"/>
        <dbReference type="ChEBI" id="CHEBI:30616"/>
        <dbReference type="ChEBI" id="CHEBI:57692"/>
        <dbReference type="ChEBI" id="CHEBI:58307"/>
        <dbReference type="ChEBI" id="CHEBI:58503"/>
        <dbReference type="ChEBI" id="CHEBI:58537"/>
        <dbReference type="EC" id="2.5.1.17"/>
    </reaction>
</comment>
<keyword evidence="17" id="KW-1185">Reference proteome</keyword>
<evidence type="ECO:0000256" key="4">
    <source>
        <dbReference type="ARBA" id="ARBA00020963"/>
    </source>
</evidence>
<accession>A0ABM6HA47</accession>
<evidence type="ECO:0000256" key="5">
    <source>
        <dbReference type="ARBA" id="ARBA00022573"/>
    </source>
</evidence>
<evidence type="ECO:0000256" key="1">
    <source>
        <dbReference type="ARBA" id="ARBA00005121"/>
    </source>
</evidence>
<organism evidence="16 17">
    <name type="scientific">Streptomyces autolyticus</name>
    <dbReference type="NCBI Taxonomy" id="75293"/>
    <lineage>
        <taxon>Bacteria</taxon>
        <taxon>Bacillati</taxon>
        <taxon>Actinomycetota</taxon>
        <taxon>Actinomycetes</taxon>
        <taxon>Kitasatosporales</taxon>
        <taxon>Streptomycetaceae</taxon>
        <taxon>Streptomyces</taxon>
    </lineage>
</organism>
<evidence type="ECO:0000256" key="14">
    <source>
        <dbReference type="RuleBase" id="RU366026"/>
    </source>
</evidence>
<proteinExistence type="inferred from homology"/>
<keyword evidence="5 14" id="KW-0169">Cobalamin biosynthesis</keyword>
<evidence type="ECO:0000313" key="16">
    <source>
        <dbReference type="EMBL" id="AQA10836.1"/>
    </source>
</evidence>
<evidence type="ECO:0000256" key="6">
    <source>
        <dbReference type="ARBA" id="ARBA00022679"/>
    </source>
</evidence>
<dbReference type="Pfam" id="PF01923">
    <property type="entry name" value="Cob_adeno_trans"/>
    <property type="match status" value="1"/>
</dbReference>
<keyword evidence="6 14" id="KW-0808">Transferase</keyword>
<protein>
    <recommendedName>
        <fullName evidence="4 14">Corrinoid adenosyltransferase</fullName>
        <ecNumber evidence="3 14">2.5.1.17</ecNumber>
    </recommendedName>
    <alternativeName>
        <fullName evidence="9 14">Cob(II)alamin adenosyltransferase</fullName>
    </alternativeName>
    <alternativeName>
        <fullName evidence="11 14">Cob(II)yrinic acid a,c-diamide adenosyltransferase</fullName>
    </alternativeName>
    <alternativeName>
        <fullName evidence="10 14">Cobinamide/cobalamin adenosyltransferase</fullName>
    </alternativeName>
</protein>
<dbReference type="SUPFAM" id="SSF89028">
    <property type="entry name" value="Cobalamin adenosyltransferase-like"/>
    <property type="match status" value="1"/>
</dbReference>
<dbReference type="Gene3D" id="1.20.1200.10">
    <property type="entry name" value="Cobalamin adenosyltransferase-like"/>
    <property type="match status" value="1"/>
</dbReference>
<dbReference type="PANTHER" id="PTHR12213">
    <property type="entry name" value="CORRINOID ADENOSYLTRANSFERASE"/>
    <property type="match status" value="1"/>
</dbReference>
<comment type="pathway">
    <text evidence="1 14">Cofactor biosynthesis; adenosylcobalamin biosynthesis; adenosylcobalamin from cob(II)yrinate a,c-diamide: step 2/7.</text>
</comment>
<dbReference type="EMBL" id="CP019458">
    <property type="protein sequence ID" value="AQA10836.1"/>
    <property type="molecule type" value="Genomic_DNA"/>
</dbReference>
<sequence length="188" mass="19521">MRARLPAIHAPALLDGALTMTDPPLARLTACGDVEEANAAIGAAISTNSMEAEHDTLLGTVQRDLLDLAADLADPRSTRLNPAAHRRLDSARQQYAPSAPAPPGSHVLAGGNEAAGLLRLARAVTRRAERSVRILAATEPERVPPSAAAYLSALAALLSAVALRVDREDPGNLAMGACGDRPPRARPA</sequence>
<comment type="similarity">
    <text evidence="2 14">Belongs to the Cob(I)alamin adenosyltransferase family.</text>
</comment>
<keyword evidence="8 14" id="KW-0067">ATP-binding</keyword>
<evidence type="ECO:0000256" key="9">
    <source>
        <dbReference type="ARBA" id="ARBA00031529"/>
    </source>
</evidence>
<evidence type="ECO:0000256" key="11">
    <source>
        <dbReference type="ARBA" id="ARBA00033354"/>
    </source>
</evidence>
<evidence type="ECO:0000256" key="8">
    <source>
        <dbReference type="ARBA" id="ARBA00022840"/>
    </source>
</evidence>
<keyword evidence="7 14" id="KW-0547">Nucleotide-binding</keyword>
<gene>
    <name evidence="16" type="ORF">BV401_10430</name>
</gene>
<evidence type="ECO:0000256" key="10">
    <source>
        <dbReference type="ARBA" id="ARBA00033334"/>
    </source>
</evidence>
<evidence type="ECO:0000256" key="3">
    <source>
        <dbReference type="ARBA" id="ARBA00012454"/>
    </source>
</evidence>
<evidence type="ECO:0000256" key="2">
    <source>
        <dbReference type="ARBA" id="ARBA00007487"/>
    </source>
</evidence>
<evidence type="ECO:0000256" key="12">
    <source>
        <dbReference type="ARBA" id="ARBA00048555"/>
    </source>
</evidence>
<dbReference type="EC" id="2.5.1.17" evidence="3 14"/>
<dbReference type="InterPro" id="IPR036451">
    <property type="entry name" value="CblAdoTrfase-like_sf"/>
</dbReference>
<evidence type="ECO:0000313" key="17">
    <source>
        <dbReference type="Proteomes" id="UP000187851"/>
    </source>
</evidence>
<evidence type="ECO:0000256" key="13">
    <source>
        <dbReference type="ARBA" id="ARBA00048692"/>
    </source>
</evidence>
<name>A0ABM6HA47_9ACTN</name>